<dbReference type="InterPro" id="IPR036318">
    <property type="entry name" value="FAD-bd_PCMH-like_sf"/>
</dbReference>
<keyword evidence="2" id="KW-0677">Repeat</keyword>
<dbReference type="SMART" id="SM01091">
    <property type="entry name" value="CorC_HlyC"/>
    <property type="match status" value="1"/>
</dbReference>
<dbReference type="Proteomes" id="UP000244810">
    <property type="component" value="Unassembled WGS sequence"/>
</dbReference>
<protein>
    <submittedName>
        <fullName evidence="7">Magnesium/cobalt efflux protein</fullName>
    </submittedName>
</protein>
<feature type="domain" description="CBS" evidence="6">
    <location>
        <begin position="75"/>
        <end position="137"/>
    </location>
</feature>
<comment type="similarity">
    <text evidence="1">Belongs to the UPF0053 family. Hemolysin C subfamily.</text>
</comment>
<dbReference type="Gene3D" id="3.30.465.10">
    <property type="match status" value="1"/>
</dbReference>
<feature type="region of interest" description="Disordered" evidence="5">
    <location>
        <begin position="1"/>
        <end position="27"/>
    </location>
</feature>
<dbReference type="PANTHER" id="PTHR22777:SF27">
    <property type="entry name" value="MAGNESIUM AND COBALT EFFLUX PROTEIN CORC"/>
    <property type="match status" value="1"/>
</dbReference>
<evidence type="ECO:0000313" key="7">
    <source>
        <dbReference type="EMBL" id="PVE46594.1"/>
    </source>
</evidence>
<dbReference type="SUPFAM" id="SSF56176">
    <property type="entry name" value="FAD-binding/transporter-associated domain-like"/>
    <property type="match status" value="1"/>
</dbReference>
<dbReference type="Pfam" id="PF00571">
    <property type="entry name" value="CBS"/>
    <property type="match status" value="2"/>
</dbReference>
<dbReference type="Pfam" id="PF03471">
    <property type="entry name" value="CorC_HlyC"/>
    <property type="match status" value="1"/>
</dbReference>
<evidence type="ECO:0000259" key="6">
    <source>
        <dbReference type="PROSITE" id="PS51371"/>
    </source>
</evidence>
<dbReference type="InterPro" id="IPR000644">
    <property type="entry name" value="CBS_dom"/>
</dbReference>
<evidence type="ECO:0000256" key="3">
    <source>
        <dbReference type="ARBA" id="ARBA00023122"/>
    </source>
</evidence>
<accession>A0A2T7UPK4</accession>
<dbReference type="SUPFAM" id="SSF54631">
    <property type="entry name" value="CBS-domain pair"/>
    <property type="match status" value="1"/>
</dbReference>
<dbReference type="OrthoDB" id="9797674at2"/>
<dbReference type="RefSeq" id="WP_107752780.1">
    <property type="nucleotide sequence ID" value="NZ_QBKF01000008.1"/>
</dbReference>
<keyword evidence="3 4" id="KW-0129">CBS domain</keyword>
<dbReference type="AlphaFoldDB" id="A0A2T7UPK4"/>
<comment type="caution">
    <text evidence="7">The sequence shown here is derived from an EMBL/GenBank/DDBJ whole genome shotgun (WGS) entry which is preliminary data.</text>
</comment>
<sequence>MTDLTSGSVPSAEADGSADQSPDGSTRERGLLGRLFDAIAPHEAGEAESALNASMRRVLPGLANLRRLRVADVSIPKAEIVAIPKDIDRDGLIAVFRESGFSRLPVYNETLDKPIGLLLLKDLVLKQGFDLGGEIDVSSLLRPLLYVPPSMPLVVLLQKMQTERTHMALVIDEYGGVDGLVTIEDLLEQVVGQIDDEHDTEDEHLWAEDGEGVWLIQARAMLDDLKNALGFDLRQGLEDEDVDTMGGLVYLLLGRVPARGEVIEHPVGHEIEVIDADPRRVKRVRLRKAGSADEAPAAVTDAG</sequence>
<dbReference type="FunFam" id="3.10.580.10:FF:000002">
    <property type="entry name" value="Magnesium/cobalt efflux protein CorC"/>
    <property type="match status" value="1"/>
</dbReference>
<gene>
    <name evidence="7" type="ORF">DDE23_15720</name>
</gene>
<dbReference type="SMART" id="SM00116">
    <property type="entry name" value="CBS"/>
    <property type="match status" value="2"/>
</dbReference>
<evidence type="ECO:0000256" key="1">
    <source>
        <dbReference type="ARBA" id="ARBA00006446"/>
    </source>
</evidence>
<dbReference type="InterPro" id="IPR046342">
    <property type="entry name" value="CBS_dom_sf"/>
</dbReference>
<dbReference type="InterPro" id="IPR016169">
    <property type="entry name" value="FAD-bd_PCMH_sub2"/>
</dbReference>
<dbReference type="InterPro" id="IPR005170">
    <property type="entry name" value="Transptr-assoc_dom"/>
</dbReference>
<dbReference type="GO" id="GO:0005886">
    <property type="term" value="C:plasma membrane"/>
    <property type="evidence" value="ECO:0007669"/>
    <property type="project" value="TreeGrafter"/>
</dbReference>
<evidence type="ECO:0000256" key="2">
    <source>
        <dbReference type="ARBA" id="ARBA00022737"/>
    </source>
</evidence>
<evidence type="ECO:0000313" key="8">
    <source>
        <dbReference type="Proteomes" id="UP000244810"/>
    </source>
</evidence>
<reference evidence="7 8" key="1">
    <citation type="journal article" date="2011" name="Syst. Appl. Microbiol.">
        <title>Defluviimonas denitrificans gen. nov., sp. nov., and Pararhodobacter aggregans gen. nov., sp. nov., non-phototrophic Rhodobacteraceae from the biofilter of a marine aquaculture.</title>
        <authorList>
            <person name="Foesel B.U."/>
            <person name="Drake H.L."/>
            <person name="Schramm A."/>
        </authorList>
    </citation>
    <scope>NUCLEOTIDE SEQUENCE [LARGE SCALE GENOMIC DNA]</scope>
    <source>
        <strain evidence="7 8">D1-19</strain>
    </source>
</reference>
<dbReference type="Gene3D" id="3.10.580.10">
    <property type="entry name" value="CBS-domain"/>
    <property type="match status" value="1"/>
</dbReference>
<evidence type="ECO:0000256" key="5">
    <source>
        <dbReference type="SAM" id="MobiDB-lite"/>
    </source>
</evidence>
<dbReference type="EMBL" id="QDDR01000008">
    <property type="protein sequence ID" value="PVE46594.1"/>
    <property type="molecule type" value="Genomic_DNA"/>
</dbReference>
<dbReference type="InterPro" id="IPR044751">
    <property type="entry name" value="Ion_transp-like_CBS"/>
</dbReference>
<organism evidence="7 8">
    <name type="scientific">Pararhodobacter aggregans</name>
    <dbReference type="NCBI Taxonomy" id="404875"/>
    <lineage>
        <taxon>Bacteria</taxon>
        <taxon>Pseudomonadati</taxon>
        <taxon>Pseudomonadota</taxon>
        <taxon>Alphaproteobacteria</taxon>
        <taxon>Rhodobacterales</taxon>
        <taxon>Paracoccaceae</taxon>
        <taxon>Pararhodobacter</taxon>
    </lineage>
</organism>
<feature type="domain" description="CBS" evidence="6">
    <location>
        <begin position="140"/>
        <end position="200"/>
    </location>
</feature>
<proteinExistence type="inferred from homology"/>
<evidence type="ECO:0000256" key="4">
    <source>
        <dbReference type="PROSITE-ProRule" id="PRU00703"/>
    </source>
</evidence>
<dbReference type="PANTHER" id="PTHR22777">
    <property type="entry name" value="HEMOLYSIN-RELATED"/>
    <property type="match status" value="1"/>
</dbReference>
<name>A0A2T7UPK4_9RHOB</name>
<dbReference type="PROSITE" id="PS51371">
    <property type="entry name" value="CBS"/>
    <property type="match status" value="2"/>
</dbReference>
<dbReference type="GO" id="GO:0050660">
    <property type="term" value="F:flavin adenine dinucleotide binding"/>
    <property type="evidence" value="ECO:0007669"/>
    <property type="project" value="InterPro"/>
</dbReference>
<dbReference type="CDD" id="cd04590">
    <property type="entry name" value="CBS_pair_CorC_HlyC_assoc"/>
    <property type="match status" value="1"/>
</dbReference>
<keyword evidence="8" id="KW-1185">Reference proteome</keyword>